<protein>
    <recommendedName>
        <fullName evidence="1">Peptidase M26 N-terminal domain-containing protein</fullName>
    </recommendedName>
</protein>
<dbReference type="GO" id="GO:0008270">
    <property type="term" value="F:zinc ion binding"/>
    <property type="evidence" value="ECO:0007669"/>
    <property type="project" value="InterPro"/>
</dbReference>
<dbReference type="GO" id="GO:0004222">
    <property type="term" value="F:metalloendopeptidase activity"/>
    <property type="evidence" value="ECO:0007669"/>
    <property type="project" value="InterPro"/>
</dbReference>
<dbReference type="EMBL" id="QSVF01000002">
    <property type="protein sequence ID" value="RGO13018.1"/>
    <property type="molecule type" value="Genomic_DNA"/>
</dbReference>
<name>A0A3E5FSM2_9FIRM</name>
<gene>
    <name evidence="2" type="ORF">DXB31_00875</name>
</gene>
<dbReference type="Proteomes" id="UP000261087">
    <property type="component" value="Unassembled WGS sequence"/>
</dbReference>
<feature type="domain" description="Peptidase M26 N-terminal" evidence="1">
    <location>
        <begin position="36"/>
        <end position="110"/>
    </location>
</feature>
<comment type="caution">
    <text evidence="2">The sequence shown here is derived from an EMBL/GenBank/DDBJ whole genome shotgun (WGS) entry which is preliminary data.</text>
</comment>
<evidence type="ECO:0000259" key="1">
    <source>
        <dbReference type="Pfam" id="PF05342"/>
    </source>
</evidence>
<dbReference type="InterPro" id="IPR008006">
    <property type="entry name" value="Peptidase_M26_N_dom"/>
</dbReference>
<dbReference type="RefSeq" id="WP_117604438.1">
    <property type="nucleotide sequence ID" value="NZ_CAXVJN010000007.1"/>
</dbReference>
<accession>A0A3E5FSM2</accession>
<dbReference type="Pfam" id="PF05342">
    <property type="entry name" value="Peptidase_M26_N"/>
    <property type="match status" value="1"/>
</dbReference>
<dbReference type="GO" id="GO:0016020">
    <property type="term" value="C:membrane"/>
    <property type="evidence" value="ECO:0007669"/>
    <property type="project" value="InterPro"/>
</dbReference>
<reference evidence="2 3" key="1">
    <citation type="submission" date="2018-08" db="EMBL/GenBank/DDBJ databases">
        <title>A genome reference for cultivated species of the human gut microbiota.</title>
        <authorList>
            <person name="Zou Y."/>
            <person name="Xue W."/>
            <person name="Luo G."/>
        </authorList>
    </citation>
    <scope>NUCLEOTIDE SEQUENCE [LARGE SCALE GENOMIC DNA]</scope>
    <source>
        <strain evidence="2 3">OM02-6</strain>
    </source>
</reference>
<evidence type="ECO:0000313" key="3">
    <source>
        <dbReference type="Proteomes" id="UP000261087"/>
    </source>
</evidence>
<sequence length="117" mass="13364">MIQKLTLQVLDTYGMEIIKRTTDEFENGSVYDENAVTMIYSADELVKVIKNNAMGHYKLANDIDFNQLSIEDRNYITQTFLALFDGNGYHLKNVNATLLVDIQYATIENVYANVIKS</sequence>
<evidence type="ECO:0000313" key="2">
    <source>
        <dbReference type="EMBL" id="RGO13018.1"/>
    </source>
</evidence>
<proteinExistence type="predicted"/>
<organism evidence="2 3">
    <name type="scientific">Thomasclavelia spiroformis</name>
    <dbReference type="NCBI Taxonomy" id="29348"/>
    <lineage>
        <taxon>Bacteria</taxon>
        <taxon>Bacillati</taxon>
        <taxon>Bacillota</taxon>
        <taxon>Erysipelotrichia</taxon>
        <taxon>Erysipelotrichales</taxon>
        <taxon>Coprobacillaceae</taxon>
        <taxon>Thomasclavelia</taxon>
    </lineage>
</organism>
<dbReference type="AlphaFoldDB" id="A0A3E5FSM2"/>